<accession>A0A5B9D6E0</accession>
<dbReference type="Pfam" id="PF03259">
    <property type="entry name" value="Robl_LC7"/>
    <property type="match status" value="1"/>
</dbReference>
<dbReference type="SMART" id="SM00176">
    <property type="entry name" value="RAN"/>
    <property type="match status" value="1"/>
</dbReference>
<reference evidence="2 3" key="1">
    <citation type="journal article" date="2020" name="Nature">
        <title>Isolation of an archaeon at the prokaryote-eukaryote interface.</title>
        <authorList>
            <person name="Imachi H."/>
            <person name="Nobu M.K."/>
            <person name="Nakahara N."/>
            <person name="Morono Y."/>
            <person name="Ogawara M."/>
            <person name="Takaki Y."/>
            <person name="Takano Y."/>
            <person name="Uematsu K."/>
            <person name="Ikuta T."/>
            <person name="Ito M."/>
            <person name="Matsui Y."/>
            <person name="Miyazaki M."/>
            <person name="Murata K."/>
            <person name="Saito Y."/>
            <person name="Sakai S."/>
            <person name="Song C."/>
            <person name="Tasumi E."/>
            <person name="Yamanaka Y."/>
            <person name="Yamaguchi T."/>
            <person name="Kamagata Y."/>
            <person name="Tamaki H."/>
            <person name="Takai K."/>
        </authorList>
    </citation>
    <scope>NUCLEOTIDE SEQUENCE [LARGE SCALE GENOMIC DNA]</scope>
    <source>
        <strain evidence="2 3">MK-D1</strain>
    </source>
</reference>
<keyword evidence="1" id="KW-0547">Nucleotide-binding</keyword>
<name>A0A5B9D6E0_9ARCH</name>
<evidence type="ECO:0000313" key="2">
    <source>
        <dbReference type="EMBL" id="QEE14563.2"/>
    </source>
</evidence>
<dbReference type="AlphaFoldDB" id="A0A5B9D6E0"/>
<dbReference type="NCBIfam" id="TIGR00231">
    <property type="entry name" value="small_GTP"/>
    <property type="match status" value="1"/>
</dbReference>
<dbReference type="InterPro" id="IPR027417">
    <property type="entry name" value="P-loop_NTPase"/>
</dbReference>
<dbReference type="SMART" id="SM00175">
    <property type="entry name" value="RAB"/>
    <property type="match status" value="1"/>
</dbReference>
<dbReference type="InterPro" id="IPR004942">
    <property type="entry name" value="Roadblock/LAMTOR2_dom"/>
</dbReference>
<dbReference type="Pfam" id="PF00071">
    <property type="entry name" value="Ras"/>
    <property type="match status" value="1"/>
</dbReference>
<dbReference type="InterPro" id="IPR001806">
    <property type="entry name" value="Small_GTPase"/>
</dbReference>
<dbReference type="PROSITE" id="PS51421">
    <property type="entry name" value="RAS"/>
    <property type="match status" value="1"/>
</dbReference>
<dbReference type="EMBL" id="CP042905">
    <property type="protein sequence ID" value="QEE14563.2"/>
    <property type="molecule type" value="Genomic_DNA"/>
</dbReference>
<sequence>MVDRKKLEALLQWMFQSIGQDLEALVIVDREGLVITSLLKEGINEDEDIIGGMAALVEPVLKRISNEFKSGSFGTGSFDTEKNRLIFCEAGPDSILVLVANALASLDRLFPYAYLCAEKITRIFDGRSVSPVIPNFMHEKEKLHGSKDISQILIEEGSFVLKTVLCGSGGVGKTTLVTQFIQSTFEADYKSTIGLQIMKKAVNFEQWNTEVKFTIFDLAGQQQFAKVRQTYFQGAKAGFLIFDVTRRETFEDIENWYNEARRVESDVMLILVANKIDLENERKVTEEEGRALAEKLKLQYLETSALNKDIVDEAFKTLAFLFIRENKLMKALN</sequence>
<dbReference type="SUPFAM" id="SSF103196">
    <property type="entry name" value="Roadblock/LC7 domain"/>
    <property type="match status" value="1"/>
</dbReference>
<evidence type="ECO:0000313" key="3">
    <source>
        <dbReference type="Proteomes" id="UP000321408"/>
    </source>
</evidence>
<dbReference type="Gene3D" id="3.30.450.30">
    <property type="entry name" value="Dynein light chain 2a, cytoplasmic"/>
    <property type="match status" value="1"/>
</dbReference>
<dbReference type="KEGG" id="psyt:DSAG12_00376"/>
<dbReference type="GO" id="GO:0003924">
    <property type="term" value="F:GTPase activity"/>
    <property type="evidence" value="ECO:0007669"/>
    <property type="project" value="InterPro"/>
</dbReference>
<dbReference type="PANTHER" id="PTHR47978">
    <property type="match status" value="1"/>
</dbReference>
<reference evidence="2 3" key="2">
    <citation type="journal article" date="2024" name="Int. J. Syst. Evol. Microbiol.">
        <title>Promethearchaeum syntrophicum gen. nov., sp. nov., an anaerobic, obligately syntrophic archaeon, the first isolate of the lineage 'Asgard' archaea, and proposal of the new archaeal phylum Promethearchaeota phyl. nov. and kingdom Promethearchaeati regn. nov.</title>
        <authorList>
            <person name="Imachi H."/>
            <person name="Nobu M.K."/>
            <person name="Kato S."/>
            <person name="Takaki Y."/>
            <person name="Miyazaki M."/>
            <person name="Miyata M."/>
            <person name="Ogawara M."/>
            <person name="Saito Y."/>
            <person name="Sakai S."/>
            <person name="Tahara Y.O."/>
            <person name="Takano Y."/>
            <person name="Tasumi E."/>
            <person name="Uematsu K."/>
            <person name="Yoshimura T."/>
            <person name="Itoh T."/>
            <person name="Ohkuma M."/>
            <person name="Takai K."/>
        </authorList>
    </citation>
    <scope>NUCLEOTIDE SEQUENCE [LARGE SCALE GENOMIC DNA]</scope>
    <source>
        <strain evidence="2 3">MK-D1</strain>
    </source>
</reference>
<dbReference type="FunFam" id="3.40.50.300:FF:001447">
    <property type="entry name" value="Ras-related protein Rab-1B"/>
    <property type="match status" value="1"/>
</dbReference>
<dbReference type="CDD" id="cd00154">
    <property type="entry name" value="Rab"/>
    <property type="match status" value="1"/>
</dbReference>
<dbReference type="Proteomes" id="UP000321408">
    <property type="component" value="Chromosome"/>
</dbReference>
<dbReference type="InterPro" id="IPR005225">
    <property type="entry name" value="Small_GTP-bd"/>
</dbReference>
<proteinExistence type="predicted"/>
<dbReference type="SMART" id="SM00173">
    <property type="entry name" value="RAS"/>
    <property type="match status" value="1"/>
</dbReference>
<dbReference type="Gene3D" id="3.40.50.300">
    <property type="entry name" value="P-loop containing nucleotide triphosphate hydrolases"/>
    <property type="match status" value="1"/>
</dbReference>
<dbReference type="PROSITE" id="PS51419">
    <property type="entry name" value="RAB"/>
    <property type="match status" value="1"/>
</dbReference>
<dbReference type="SMART" id="SM00174">
    <property type="entry name" value="RHO"/>
    <property type="match status" value="1"/>
</dbReference>
<keyword evidence="3" id="KW-1185">Reference proteome</keyword>
<organism evidence="2 3">
    <name type="scientific">Promethearchaeum syntrophicum</name>
    <dbReference type="NCBI Taxonomy" id="2594042"/>
    <lineage>
        <taxon>Archaea</taxon>
        <taxon>Promethearchaeati</taxon>
        <taxon>Promethearchaeota</taxon>
        <taxon>Promethearchaeia</taxon>
        <taxon>Promethearchaeales</taxon>
        <taxon>Promethearchaeaceae</taxon>
        <taxon>Promethearchaeum</taxon>
    </lineage>
</organism>
<dbReference type="PRINTS" id="PR00449">
    <property type="entry name" value="RASTRNSFRMNG"/>
</dbReference>
<dbReference type="SUPFAM" id="SSF52540">
    <property type="entry name" value="P-loop containing nucleoside triphosphate hydrolases"/>
    <property type="match status" value="1"/>
</dbReference>
<gene>
    <name evidence="2" type="ORF">DSAG12_00376</name>
</gene>
<dbReference type="GO" id="GO:0005525">
    <property type="term" value="F:GTP binding"/>
    <property type="evidence" value="ECO:0007669"/>
    <property type="project" value="InterPro"/>
</dbReference>
<protein>
    <submittedName>
        <fullName evidence="2">GTP-binding protein</fullName>
    </submittedName>
</protein>
<evidence type="ECO:0000256" key="1">
    <source>
        <dbReference type="ARBA" id="ARBA00022741"/>
    </source>
</evidence>